<dbReference type="KEGG" id="fpu:FPSE_08878"/>
<gene>
    <name evidence="1" type="ORF">FPSE_08878</name>
</gene>
<dbReference type="Proteomes" id="UP000007978">
    <property type="component" value="Chromosome 2"/>
</dbReference>
<name>K3VYM5_FUSPC</name>
<protein>
    <submittedName>
        <fullName evidence="1">Uncharacterized protein</fullName>
    </submittedName>
</protein>
<reference evidence="1 2" key="1">
    <citation type="journal article" date="2012" name="PLoS Pathog.">
        <title>Comparative pathogenomics reveals horizontally acquired novel virulence genes in fungi infecting cereal hosts.</title>
        <authorList>
            <person name="Gardiner D.M."/>
            <person name="McDonald M.C."/>
            <person name="Covarelli L."/>
            <person name="Solomon P.S."/>
            <person name="Rusu A.G."/>
            <person name="Marshall M."/>
            <person name="Kazan K."/>
            <person name="Chakraborty S."/>
            <person name="McDonald B.A."/>
            <person name="Manners J.M."/>
        </authorList>
    </citation>
    <scope>NUCLEOTIDE SEQUENCE [LARGE SCALE GENOMIC DNA]</scope>
    <source>
        <strain evidence="1 2">CS3096</strain>
    </source>
</reference>
<dbReference type="HOGENOM" id="CLU_2996651_0_0_1"/>
<dbReference type="RefSeq" id="XP_009260271.1">
    <property type="nucleotide sequence ID" value="XM_009261996.1"/>
</dbReference>
<proteinExistence type="predicted"/>
<dbReference type="AlphaFoldDB" id="K3VYM5"/>
<dbReference type="EMBL" id="AFNW01000300">
    <property type="protein sequence ID" value="EKJ70910.1"/>
    <property type="molecule type" value="Genomic_DNA"/>
</dbReference>
<evidence type="ECO:0000313" key="1">
    <source>
        <dbReference type="EMBL" id="EKJ70910.1"/>
    </source>
</evidence>
<evidence type="ECO:0000313" key="2">
    <source>
        <dbReference type="Proteomes" id="UP000007978"/>
    </source>
</evidence>
<dbReference type="OrthoDB" id="4965152at2759"/>
<dbReference type="GeneID" id="20367496"/>
<organism evidence="1 2">
    <name type="scientific">Fusarium pseudograminearum (strain CS3096)</name>
    <name type="common">Wheat and barley crown-rot fungus</name>
    <dbReference type="NCBI Taxonomy" id="1028729"/>
    <lineage>
        <taxon>Eukaryota</taxon>
        <taxon>Fungi</taxon>
        <taxon>Dikarya</taxon>
        <taxon>Ascomycota</taxon>
        <taxon>Pezizomycotina</taxon>
        <taxon>Sordariomycetes</taxon>
        <taxon>Hypocreomycetidae</taxon>
        <taxon>Hypocreales</taxon>
        <taxon>Nectriaceae</taxon>
        <taxon>Fusarium</taxon>
    </lineage>
</organism>
<keyword evidence="2" id="KW-1185">Reference proteome</keyword>
<accession>K3VYM5</accession>
<sequence>MASDNFTDSPASAGNRGQLIDSQQWKCCNCDHGFWSDKTDLVCPNCNVPRCTRCGVC</sequence>
<comment type="caution">
    <text evidence="1">The sequence shown here is derived from an EMBL/GenBank/DDBJ whole genome shotgun (WGS) entry which is preliminary data.</text>
</comment>